<evidence type="ECO:0000256" key="9">
    <source>
        <dbReference type="ARBA" id="ARBA00022967"/>
    </source>
</evidence>
<sequence>MFFFIFLFGFSFWLFFFFLFFFVYGFIWFIWLSWGGLFFFFDSLNYVLISFMSVFLLGFIIFSEYSLSLIFYSLLVIFFGFIFFSNGNILIFYIFYELTLIPVVFALSGYGRQVEKISACYYFNFLYFIFWYTFFVYYYLYFFFFNFIYFDFFISYELMFFLSLCFLVKFPVYFLHLWLPKAHVEAPTSISMILAGVMLKLGGVGVYRFCKSVNFLSLEFWLIISFLSMIICSFICLMQSDGKSLAAYSSICHMGFVLLSELCMIVYSKSMGLLMMLSHGYTSSLMFYLIGEFYHCSGSRLVYYMRGFFNSSVLMILFFSLVMMSNFGFPFSLSFFSEYLVMNFFLGIFLFSFFLLILYYLISFYYSIYLLTCCFFGNSYYYIFDGRILFCLPMIFMMFNFFWLCLII</sequence>
<evidence type="ECO:0000256" key="3">
    <source>
        <dbReference type="ARBA" id="ARBA00009025"/>
    </source>
</evidence>
<feature type="transmembrane region" description="Helical" evidence="17">
    <location>
        <begin position="339"/>
        <end position="359"/>
    </location>
</feature>
<comment type="catalytic activity">
    <reaction evidence="16 17">
        <text>a ubiquinone + NADH + 5 H(+)(in) = a ubiquinol + NAD(+) + 4 H(+)(out)</text>
        <dbReference type="Rhea" id="RHEA:29091"/>
        <dbReference type="Rhea" id="RHEA-COMP:9565"/>
        <dbReference type="Rhea" id="RHEA-COMP:9566"/>
        <dbReference type="ChEBI" id="CHEBI:15378"/>
        <dbReference type="ChEBI" id="CHEBI:16389"/>
        <dbReference type="ChEBI" id="CHEBI:17976"/>
        <dbReference type="ChEBI" id="CHEBI:57540"/>
        <dbReference type="ChEBI" id="CHEBI:57945"/>
        <dbReference type="EC" id="7.1.1.2"/>
    </reaction>
</comment>
<comment type="function">
    <text evidence="17">Core subunit of the mitochondrial membrane respiratory chain NADH dehydrogenase (Complex I) which catalyzes electron transfer from NADH through the respiratory chain, using ubiquinone as an electron acceptor. Essential for the catalytic activity and assembly of complex I.</text>
</comment>
<feature type="transmembrane region" description="Helical" evidence="17">
    <location>
        <begin position="387"/>
        <end position="407"/>
    </location>
</feature>
<evidence type="ECO:0000256" key="1">
    <source>
        <dbReference type="ARBA" id="ARBA00003257"/>
    </source>
</evidence>
<evidence type="ECO:0000256" key="5">
    <source>
        <dbReference type="ARBA" id="ARBA00021006"/>
    </source>
</evidence>
<comment type="similarity">
    <text evidence="3 17">Belongs to the complex I subunit 4 family.</text>
</comment>
<proteinExistence type="inferred from homology"/>
<keyword evidence="15 17" id="KW-0472">Membrane</keyword>
<keyword evidence="11 17" id="KW-1133">Transmembrane helix</keyword>
<organism evidence="19">
    <name type="scientific">Heliconema longissimum</name>
    <dbReference type="NCBI Taxonomy" id="657295"/>
    <lineage>
        <taxon>Eukaryota</taxon>
        <taxon>Metazoa</taxon>
        <taxon>Ecdysozoa</taxon>
        <taxon>Nematoda</taxon>
        <taxon>Chromadorea</taxon>
        <taxon>Rhabditida</taxon>
        <taxon>Spirurina</taxon>
        <taxon>Spiruromorpha</taxon>
        <taxon>Physalopteroidea</taxon>
        <taxon>Physalopteridae</taxon>
        <taxon>Heliconema</taxon>
    </lineage>
</organism>
<evidence type="ECO:0000256" key="11">
    <source>
        <dbReference type="ARBA" id="ARBA00022989"/>
    </source>
</evidence>
<evidence type="ECO:0000256" key="6">
    <source>
        <dbReference type="ARBA" id="ARBA00022448"/>
    </source>
</evidence>
<dbReference type="InterPro" id="IPR001750">
    <property type="entry name" value="ND/Mrp_TM"/>
</dbReference>
<keyword evidence="13 17" id="KW-0830">Ubiquinone</keyword>
<feature type="transmembrane region" description="Helical" evidence="17">
    <location>
        <begin position="12"/>
        <end position="31"/>
    </location>
</feature>
<evidence type="ECO:0000256" key="17">
    <source>
        <dbReference type="RuleBase" id="RU003297"/>
    </source>
</evidence>
<dbReference type="EC" id="7.1.1.2" evidence="4 17"/>
<dbReference type="GO" id="GO:0048039">
    <property type="term" value="F:ubiquinone binding"/>
    <property type="evidence" value="ECO:0007669"/>
    <property type="project" value="TreeGrafter"/>
</dbReference>
<keyword evidence="9" id="KW-1278">Translocase</keyword>
<dbReference type="GO" id="GO:0042773">
    <property type="term" value="P:ATP synthesis coupled electron transport"/>
    <property type="evidence" value="ECO:0007669"/>
    <property type="project" value="InterPro"/>
</dbReference>
<evidence type="ECO:0000256" key="13">
    <source>
        <dbReference type="ARBA" id="ARBA00023075"/>
    </source>
</evidence>
<keyword evidence="8 17" id="KW-0812">Transmembrane</keyword>
<dbReference type="GO" id="GO:0008137">
    <property type="term" value="F:NADH dehydrogenase (ubiquinone) activity"/>
    <property type="evidence" value="ECO:0007669"/>
    <property type="project" value="UniProtKB-UniRule"/>
</dbReference>
<feature type="transmembrane region" description="Helical" evidence="17">
    <location>
        <begin position="189"/>
        <end position="208"/>
    </location>
</feature>
<evidence type="ECO:0000256" key="12">
    <source>
        <dbReference type="ARBA" id="ARBA00023027"/>
    </source>
</evidence>
<feature type="transmembrane region" description="Helical" evidence="17">
    <location>
        <begin position="122"/>
        <end position="141"/>
    </location>
</feature>
<evidence type="ECO:0000259" key="18">
    <source>
        <dbReference type="Pfam" id="PF00361"/>
    </source>
</evidence>
<evidence type="ECO:0000256" key="14">
    <source>
        <dbReference type="ARBA" id="ARBA00023128"/>
    </source>
</evidence>
<evidence type="ECO:0000256" key="4">
    <source>
        <dbReference type="ARBA" id="ARBA00012944"/>
    </source>
</evidence>
<keyword evidence="10 17" id="KW-0249">Electron transport</keyword>
<evidence type="ECO:0000256" key="2">
    <source>
        <dbReference type="ARBA" id="ARBA00004225"/>
    </source>
</evidence>
<comment type="function">
    <text evidence="1">Core subunit of the mitochondrial membrane respiratory chain NADH dehydrogenase (Complex I) that is believed to belong to the minimal assembly required for catalysis. Complex I functions in the transfer of electrons from NADH to the respiratory chain. The immediate electron acceptor for the enzyme is believed to be ubiquinone.</text>
</comment>
<feature type="transmembrane region" description="Helical" evidence="17">
    <location>
        <begin position="91"/>
        <end position="110"/>
    </location>
</feature>
<evidence type="ECO:0000256" key="8">
    <source>
        <dbReference type="ARBA" id="ARBA00022692"/>
    </source>
</evidence>
<geneLocation type="mitochondrion" evidence="19"/>
<dbReference type="AlphaFoldDB" id="G4V238"/>
<dbReference type="GO" id="GO:0031966">
    <property type="term" value="C:mitochondrial membrane"/>
    <property type="evidence" value="ECO:0007669"/>
    <property type="project" value="UniProtKB-SubCell"/>
</dbReference>
<reference evidence="19" key="1">
    <citation type="journal article" date="2011" name="BMC Genomics">
        <title>Monophyly of clade III nematodes is not supported by phylogenetic analysis of complete mitochondrial genome sequences.</title>
        <authorList>
            <person name="Park J.K."/>
            <person name="Sultana T."/>
            <person name="Lee S.H."/>
            <person name="Kang S."/>
            <person name="Kim H.K."/>
            <person name="Min G.S."/>
            <person name="Eom K.S."/>
            <person name="Nadler S.A."/>
        </authorList>
    </citation>
    <scope>NUCLEOTIDE SEQUENCE</scope>
</reference>
<evidence type="ECO:0000256" key="10">
    <source>
        <dbReference type="ARBA" id="ARBA00022982"/>
    </source>
</evidence>
<name>G4V238_9BILA</name>
<dbReference type="InterPro" id="IPR003918">
    <property type="entry name" value="NADH_UbQ_OxRdtase"/>
</dbReference>
<keyword evidence="12 17" id="KW-0520">NAD</keyword>
<evidence type="ECO:0000256" key="7">
    <source>
        <dbReference type="ARBA" id="ARBA00022660"/>
    </source>
</evidence>
<protein>
    <recommendedName>
        <fullName evidence="5 17">NADH-ubiquinone oxidoreductase chain 4</fullName>
        <ecNumber evidence="4 17">7.1.1.2</ecNumber>
    </recommendedName>
</protein>
<keyword evidence="14 17" id="KW-0496">Mitochondrion</keyword>
<feature type="domain" description="NADH:quinone oxidoreductase/Mrp antiporter transmembrane" evidence="18">
    <location>
        <begin position="88"/>
        <end position="354"/>
    </location>
</feature>
<comment type="subcellular location">
    <subcellularLocation>
        <location evidence="2 17">Mitochondrion membrane</location>
        <topology evidence="2 17">Multi-pass membrane protein</topology>
    </subcellularLocation>
</comment>
<gene>
    <name evidence="19" type="primary">nad4</name>
</gene>
<feature type="transmembrane region" description="Helical" evidence="17">
    <location>
        <begin position="303"/>
        <end position="327"/>
    </location>
</feature>
<feature type="transmembrane region" description="Helical" evidence="17">
    <location>
        <begin position="220"/>
        <end position="238"/>
    </location>
</feature>
<evidence type="ECO:0000256" key="16">
    <source>
        <dbReference type="ARBA" id="ARBA00049551"/>
    </source>
</evidence>
<dbReference type="Pfam" id="PF00361">
    <property type="entry name" value="Proton_antipo_M"/>
    <property type="match status" value="1"/>
</dbReference>
<feature type="transmembrane region" description="Helical" evidence="17">
    <location>
        <begin position="273"/>
        <end position="291"/>
    </location>
</feature>
<evidence type="ECO:0000256" key="15">
    <source>
        <dbReference type="ARBA" id="ARBA00023136"/>
    </source>
</evidence>
<evidence type="ECO:0000313" key="19">
    <source>
        <dbReference type="EMBL" id="ACV96725.1"/>
    </source>
</evidence>
<dbReference type="GO" id="GO:0003954">
    <property type="term" value="F:NADH dehydrogenase activity"/>
    <property type="evidence" value="ECO:0007669"/>
    <property type="project" value="TreeGrafter"/>
</dbReference>
<feature type="transmembrane region" description="Helical" evidence="17">
    <location>
        <begin position="69"/>
        <end position="85"/>
    </location>
</feature>
<feature type="transmembrane region" description="Helical" evidence="17">
    <location>
        <begin position="43"/>
        <end position="62"/>
    </location>
</feature>
<dbReference type="PANTHER" id="PTHR43507">
    <property type="entry name" value="NADH-UBIQUINONE OXIDOREDUCTASE CHAIN 4"/>
    <property type="match status" value="1"/>
</dbReference>
<dbReference type="GO" id="GO:0015990">
    <property type="term" value="P:electron transport coupled proton transport"/>
    <property type="evidence" value="ECO:0007669"/>
    <property type="project" value="TreeGrafter"/>
</dbReference>
<accession>G4V238</accession>
<dbReference type="PANTHER" id="PTHR43507:SF20">
    <property type="entry name" value="NADH-UBIQUINONE OXIDOREDUCTASE CHAIN 4"/>
    <property type="match status" value="1"/>
</dbReference>
<dbReference type="PRINTS" id="PR01437">
    <property type="entry name" value="NUOXDRDTASE4"/>
</dbReference>
<keyword evidence="7 17" id="KW-0679">Respiratory chain</keyword>
<dbReference type="EMBL" id="GQ332423">
    <property type="protein sequence ID" value="ACV96725.1"/>
    <property type="molecule type" value="Genomic_DNA"/>
</dbReference>
<feature type="transmembrane region" description="Helical" evidence="17">
    <location>
        <begin position="364"/>
        <end position="381"/>
    </location>
</feature>
<feature type="transmembrane region" description="Helical" evidence="17">
    <location>
        <begin position="245"/>
        <end position="267"/>
    </location>
</feature>
<keyword evidence="6 17" id="KW-0813">Transport</keyword>